<dbReference type="RefSeq" id="WP_261895453.1">
    <property type="nucleotide sequence ID" value="NZ_AP024895.1"/>
</dbReference>
<dbReference type="PROSITE" id="PS50801">
    <property type="entry name" value="STAS"/>
    <property type="match status" value="1"/>
</dbReference>
<evidence type="ECO:0000313" key="3">
    <source>
        <dbReference type="Proteomes" id="UP001304071"/>
    </source>
</evidence>
<keyword evidence="3" id="KW-1185">Reference proteome</keyword>
<dbReference type="InterPro" id="IPR036513">
    <property type="entry name" value="STAS_dom_sf"/>
</dbReference>
<evidence type="ECO:0000313" key="2">
    <source>
        <dbReference type="EMBL" id="WPC75048.1"/>
    </source>
</evidence>
<feature type="domain" description="STAS" evidence="1">
    <location>
        <begin position="34"/>
        <end position="89"/>
    </location>
</feature>
<proteinExistence type="predicted"/>
<protein>
    <submittedName>
        <fullName evidence="2">STAS domain-containing protein</fullName>
    </submittedName>
</protein>
<accession>A0ABZ0QHW7</accession>
<sequence>MSSEDNVFFMPSSVTIYDAVEVYKDLMVSLPECISLKETQEVDTCGIQLLLCVQKELKSLGRPFYLIDIQPDIAHKLKLFSLSFSQQEA</sequence>
<dbReference type="InterPro" id="IPR002645">
    <property type="entry name" value="STAS_dom"/>
</dbReference>
<dbReference type="SUPFAM" id="SSF52091">
    <property type="entry name" value="SpoIIaa-like"/>
    <property type="match status" value="1"/>
</dbReference>
<gene>
    <name evidence="2" type="ORF">R8Z52_07585</name>
</gene>
<dbReference type="Proteomes" id="UP001304071">
    <property type="component" value="Chromosome 1"/>
</dbReference>
<name>A0ABZ0QHW7_9VIBR</name>
<evidence type="ECO:0000259" key="1">
    <source>
        <dbReference type="PROSITE" id="PS50801"/>
    </source>
</evidence>
<organism evidence="2 3">
    <name type="scientific">Vibrio porteresiae DSM 19223</name>
    <dbReference type="NCBI Taxonomy" id="1123496"/>
    <lineage>
        <taxon>Bacteria</taxon>
        <taxon>Pseudomonadati</taxon>
        <taxon>Pseudomonadota</taxon>
        <taxon>Gammaproteobacteria</taxon>
        <taxon>Vibrionales</taxon>
        <taxon>Vibrionaceae</taxon>
        <taxon>Vibrio</taxon>
    </lineage>
</organism>
<dbReference type="Pfam" id="PF01740">
    <property type="entry name" value="STAS"/>
    <property type="match status" value="1"/>
</dbReference>
<dbReference type="EMBL" id="CP138203">
    <property type="protein sequence ID" value="WPC75048.1"/>
    <property type="molecule type" value="Genomic_DNA"/>
</dbReference>
<reference evidence="2 3" key="1">
    <citation type="submission" date="2023-11" db="EMBL/GenBank/DDBJ databases">
        <title>Plant-associative lifestyle of Vibrio porteresiae and its evolutionary dynamics.</title>
        <authorList>
            <person name="Rameshkumar N."/>
            <person name="Kirti K."/>
        </authorList>
    </citation>
    <scope>NUCLEOTIDE SEQUENCE [LARGE SCALE GENOMIC DNA]</scope>
    <source>
        <strain evidence="2 3">MSSRF30</strain>
    </source>
</reference>